<protein>
    <submittedName>
        <fullName evidence="1">Uncharacterized protein</fullName>
    </submittedName>
</protein>
<accession>A0A4U1MBR1</accession>
<organism evidence="1 2">
    <name type="scientific">Guptibacillus hwajinpoensis</name>
    <dbReference type="NCBI Taxonomy" id="208199"/>
    <lineage>
        <taxon>Bacteria</taxon>
        <taxon>Bacillati</taxon>
        <taxon>Bacillota</taxon>
        <taxon>Bacilli</taxon>
        <taxon>Bacillales</taxon>
        <taxon>Guptibacillaceae</taxon>
        <taxon>Guptibacillus</taxon>
    </lineage>
</organism>
<reference evidence="1 2" key="1">
    <citation type="submission" date="2019-04" db="EMBL/GenBank/DDBJ databases">
        <title>Genome sequence of Bacillus hwajinpoensis strain Y2.</title>
        <authorList>
            <person name="Fair J.L."/>
            <person name="Maclea K.S."/>
        </authorList>
    </citation>
    <scope>NUCLEOTIDE SEQUENCE [LARGE SCALE GENOMIC DNA]</scope>
    <source>
        <strain evidence="1 2">Y2</strain>
    </source>
</reference>
<gene>
    <name evidence="1" type="ORF">FBF83_18680</name>
</gene>
<evidence type="ECO:0000313" key="1">
    <source>
        <dbReference type="EMBL" id="TKD67694.1"/>
    </source>
</evidence>
<comment type="caution">
    <text evidence="1">The sequence shown here is derived from an EMBL/GenBank/DDBJ whole genome shotgun (WGS) entry which is preliminary data.</text>
</comment>
<proteinExistence type="predicted"/>
<dbReference type="RefSeq" id="WP_136948667.1">
    <property type="nucleotide sequence ID" value="NZ_SWFM01000008.1"/>
</dbReference>
<dbReference type="OrthoDB" id="2112673at2"/>
<dbReference type="AlphaFoldDB" id="A0A4U1MBR1"/>
<sequence length="140" mass="15927">MGKNESKRFPDYFPKSCPPLDKAINKELKVYRIVQSNTVKEKDFIAPGIRRKKYTTATCDELALSVLSCTKDITVAHKYFSGINMKKMNKVAVGYISPETGVFVYDPSKAVGNSHVNWWTFIGIMPHIYFNEILKIGEDI</sequence>
<evidence type="ECO:0000313" key="2">
    <source>
        <dbReference type="Proteomes" id="UP000310541"/>
    </source>
</evidence>
<name>A0A4U1MBR1_9BACL</name>
<dbReference type="Proteomes" id="UP000310541">
    <property type="component" value="Unassembled WGS sequence"/>
</dbReference>
<dbReference type="EMBL" id="SWFM01000008">
    <property type="protein sequence ID" value="TKD67694.1"/>
    <property type="molecule type" value="Genomic_DNA"/>
</dbReference>